<proteinExistence type="inferred from homology"/>
<gene>
    <name evidence="7" type="primary">KATNB1</name>
    <name evidence="11" type="ORF">HNY73_002773</name>
</gene>
<dbReference type="PROSITE" id="PS50294">
    <property type="entry name" value="WD_REPEATS_REGION"/>
    <property type="match status" value="4"/>
</dbReference>
<keyword evidence="3 8" id="KW-0853">WD repeat</keyword>
<dbReference type="GO" id="GO:0005737">
    <property type="term" value="C:cytoplasm"/>
    <property type="evidence" value="ECO:0007669"/>
    <property type="project" value="UniProtKB-SubCell"/>
</dbReference>
<evidence type="ECO:0000259" key="10">
    <source>
        <dbReference type="Pfam" id="PF13925"/>
    </source>
</evidence>
<keyword evidence="2 7" id="KW-0963">Cytoplasm</keyword>
<comment type="caution">
    <text evidence="11">The sequence shown here is derived from an EMBL/GenBank/DDBJ whole genome shotgun (WGS) entry which is preliminary data.</text>
</comment>
<dbReference type="AlphaFoldDB" id="A0A8T0FUU0"/>
<feature type="repeat" description="WD" evidence="8">
    <location>
        <begin position="141"/>
        <end position="182"/>
    </location>
</feature>
<keyword evidence="5" id="KW-0677">Repeat</keyword>
<sequence>MSLSSKKHWKLQEFVAHSANVNCLAFGHKSGRVLVTGGDDKNVNLWAVGKPNCIMSIAGHTTSVECVCFDPREIMVCAGSLSGALKVFDLEASKIIRTLTGHKAGIRCLDFHPYGDYIVSGSLDTNIKLWDARKKGCIYTYKGHSKAVNTLKFSPDGKWVASGAEDGSVKLWDLSAGKLLTEFHGHSAPVSRVEFHPNEFLLASGSADRTVKFWDLESFQLVSTAGGDGPPVRCVYFHSSGLCMFSGSQDVLRVYGWEPGCTYDSLVTGWGKVCDMTMTPTQLIAGSFSMNSVSVHVVQLDSLKPLSKIDSSNNVSYIPNQCINSVPGAHLRKNFEKESPNQKLNSLDMKVVESANQDFDLENDNLSFEEEIESDKAFIPKSELCRTPPKSDPFPIPLDASEPMKGDFFITKRETRSISLQSSYSVTEIPEKLSRSPASSPIRIGSPVKNYCPPPPQPVSSSISVRPLPYSSSYSNVPETINSNSVFLNDKNIHTVKKPCEKATAIRWPGYPPEAVSIVRPTTIIPDKDSFMQRVNVYTDPMKAKSVSVAPDYVPEQRDKPVGLDVDDFLPKSMQQCLGISHSVQPEVSEAEAMNVICREHQPLLMVFDSRLKKLQIVLAVMKSKGHKIASETAVSMNDPAVLVDFLSVLNRRQDLWTLDLCQILLPSIQDLVQSKYETYMTVGCSSVKLILQKFGSVIKSNIDAPPRIGVDLCGEERVTKCRYCHEQLLAIQSFILKRQTMQGKLGQSFRELLSMLCTEFNRV</sequence>
<evidence type="ECO:0000256" key="9">
    <source>
        <dbReference type="SAM" id="MobiDB-lite"/>
    </source>
</evidence>
<feature type="repeat" description="WD" evidence="8">
    <location>
        <begin position="99"/>
        <end position="140"/>
    </location>
</feature>
<dbReference type="InterPro" id="IPR028021">
    <property type="entry name" value="Katanin_C-terminal"/>
</dbReference>
<keyword evidence="12" id="KW-1185">Reference proteome</keyword>
<feature type="repeat" description="WD" evidence="8">
    <location>
        <begin position="57"/>
        <end position="98"/>
    </location>
</feature>
<keyword evidence="6 7" id="KW-0206">Cytoskeleton</keyword>
<feature type="region of interest" description="Disordered" evidence="9">
    <location>
        <begin position="431"/>
        <end position="451"/>
    </location>
</feature>
<dbReference type="SUPFAM" id="SSF50978">
    <property type="entry name" value="WD40 repeat-like"/>
    <property type="match status" value="1"/>
</dbReference>
<dbReference type="InterPro" id="IPR019775">
    <property type="entry name" value="WD40_repeat_CS"/>
</dbReference>
<dbReference type="PANTHER" id="PTHR19845:SF0">
    <property type="entry name" value="KATANIN P80 WD40 REPEAT-CONTAINING SUBUNIT B1"/>
    <property type="match status" value="1"/>
</dbReference>
<dbReference type="PROSITE" id="PS00678">
    <property type="entry name" value="WD_REPEATS_1"/>
    <property type="match status" value="2"/>
</dbReference>
<comment type="subcellular location">
    <subcellularLocation>
        <location evidence="1 7">Cytoplasm</location>
        <location evidence="1 7">Cytoskeleton</location>
    </subcellularLocation>
    <subcellularLocation>
        <location evidence="7">Cytoplasm</location>
    </subcellularLocation>
    <subcellularLocation>
        <location evidence="7">Cytoplasm</location>
        <location evidence="7">Cytoskeleton</location>
        <location evidence="7">Microtubule organizing center</location>
        <location evidence="7">Centrosome</location>
    </subcellularLocation>
    <subcellularLocation>
        <location evidence="7">Cytoplasm</location>
        <location evidence="7">Cytoskeleton</location>
        <location evidence="7">Spindle pole</location>
    </subcellularLocation>
    <subcellularLocation>
        <location evidence="7">Cytoplasm</location>
        <location evidence="7">Cytoskeleton</location>
        <location evidence="7">Spindle</location>
    </subcellularLocation>
    <text evidence="7">Predominantly cytoplasmic. Localized to the interphase centrosome and mitotic spindle poles.</text>
</comment>
<keyword evidence="4 7" id="KW-0493">Microtubule</keyword>
<dbReference type="Gene3D" id="2.130.10.10">
    <property type="entry name" value="YVTN repeat-like/Quinoprotein amine dehydrogenase"/>
    <property type="match status" value="2"/>
</dbReference>
<keyword evidence="7" id="KW-0131">Cell cycle</keyword>
<evidence type="ECO:0000256" key="3">
    <source>
        <dbReference type="ARBA" id="ARBA00022574"/>
    </source>
</evidence>
<dbReference type="PROSITE" id="PS50082">
    <property type="entry name" value="WD_REPEATS_2"/>
    <property type="match status" value="5"/>
</dbReference>
<evidence type="ECO:0000256" key="7">
    <source>
        <dbReference type="HAMAP-Rule" id="MF_03022"/>
    </source>
</evidence>
<feature type="repeat" description="WD" evidence="8">
    <location>
        <begin position="14"/>
        <end position="56"/>
    </location>
</feature>
<dbReference type="GO" id="GO:0005813">
    <property type="term" value="C:centrosome"/>
    <property type="evidence" value="ECO:0007669"/>
    <property type="project" value="UniProtKB-SubCell"/>
</dbReference>
<dbReference type="GO" id="GO:0051301">
    <property type="term" value="P:cell division"/>
    <property type="evidence" value="ECO:0007669"/>
    <property type="project" value="UniProtKB-KW"/>
</dbReference>
<dbReference type="HAMAP" id="MF_03022">
    <property type="entry name" value="Katanin_p80_B1"/>
    <property type="match status" value="1"/>
</dbReference>
<comment type="function">
    <text evidence="7">Participates in a complex which severs microtubules in an ATP-dependent manner. May act to target the enzymatic subunit of this complex to sites of action such as the centrosome. Microtubule severing may promote rapid reorganization of cellular microtubule arrays and the release of microtubules from the centrosome following nucleation.</text>
</comment>
<evidence type="ECO:0000256" key="5">
    <source>
        <dbReference type="ARBA" id="ARBA00022737"/>
    </source>
</evidence>
<dbReference type="SMART" id="SM00320">
    <property type="entry name" value="WD40"/>
    <property type="match status" value="6"/>
</dbReference>
<dbReference type="GO" id="GO:0008352">
    <property type="term" value="C:katanin complex"/>
    <property type="evidence" value="ECO:0007669"/>
    <property type="project" value="InterPro"/>
</dbReference>
<dbReference type="GO" id="GO:0007019">
    <property type="term" value="P:microtubule depolymerization"/>
    <property type="evidence" value="ECO:0007669"/>
    <property type="project" value="TreeGrafter"/>
</dbReference>
<dbReference type="FunFam" id="2.130.10.10:FF:000462">
    <property type="entry name" value="Katanin p80 WD40 repeat-containing subunit B1"/>
    <property type="match status" value="1"/>
</dbReference>
<accession>A0A8T0FUU0</accession>
<dbReference type="InterPro" id="IPR026962">
    <property type="entry name" value="KTNB1"/>
</dbReference>
<dbReference type="InterPro" id="IPR020472">
    <property type="entry name" value="WD40_PAC1"/>
</dbReference>
<comment type="subunit">
    <text evidence="7">Interacts with KATNA1. This interaction enhances the microtubule binding and severing activity of KATNA1 and also targets this activity to the centrosome.</text>
</comment>
<feature type="domain" description="Katanin p80 subunit C-terminal" evidence="10">
    <location>
        <begin position="600"/>
        <end position="756"/>
    </location>
</feature>
<dbReference type="GO" id="GO:0000922">
    <property type="term" value="C:spindle pole"/>
    <property type="evidence" value="ECO:0007669"/>
    <property type="project" value="UniProtKB-SubCell"/>
</dbReference>
<evidence type="ECO:0000313" key="11">
    <source>
        <dbReference type="EMBL" id="KAF8794851.1"/>
    </source>
</evidence>
<dbReference type="InterPro" id="IPR015943">
    <property type="entry name" value="WD40/YVTN_repeat-like_dom_sf"/>
</dbReference>
<dbReference type="GO" id="GO:0005874">
    <property type="term" value="C:microtubule"/>
    <property type="evidence" value="ECO:0007669"/>
    <property type="project" value="UniProtKB-KW"/>
</dbReference>
<evidence type="ECO:0000256" key="1">
    <source>
        <dbReference type="ARBA" id="ARBA00004245"/>
    </source>
</evidence>
<dbReference type="PANTHER" id="PTHR19845">
    <property type="entry name" value="KATANIN P80 SUBUNIT"/>
    <property type="match status" value="1"/>
</dbReference>
<evidence type="ECO:0000256" key="6">
    <source>
        <dbReference type="ARBA" id="ARBA00023212"/>
    </source>
</evidence>
<dbReference type="GO" id="GO:0008017">
    <property type="term" value="F:microtubule binding"/>
    <property type="evidence" value="ECO:0007669"/>
    <property type="project" value="UniProtKB-UniRule"/>
</dbReference>
<evidence type="ECO:0000313" key="12">
    <source>
        <dbReference type="Proteomes" id="UP000807504"/>
    </source>
</evidence>
<feature type="repeat" description="WD" evidence="8">
    <location>
        <begin position="183"/>
        <end position="224"/>
    </location>
</feature>
<keyword evidence="7" id="KW-0132">Cell division</keyword>
<dbReference type="Pfam" id="PF00400">
    <property type="entry name" value="WD40"/>
    <property type="match status" value="5"/>
</dbReference>
<dbReference type="GO" id="GO:0051013">
    <property type="term" value="P:microtubule severing"/>
    <property type="evidence" value="ECO:0007669"/>
    <property type="project" value="UniProtKB-UniRule"/>
</dbReference>
<evidence type="ECO:0000256" key="8">
    <source>
        <dbReference type="PROSITE-ProRule" id="PRU00221"/>
    </source>
</evidence>
<comment type="similarity">
    <text evidence="7">Belongs to the WD repeat KATNB1 family.</text>
</comment>
<dbReference type="EMBL" id="JABXBU010000002">
    <property type="protein sequence ID" value="KAF8794851.1"/>
    <property type="molecule type" value="Genomic_DNA"/>
</dbReference>
<dbReference type="InterPro" id="IPR001680">
    <property type="entry name" value="WD40_rpt"/>
</dbReference>
<name>A0A8T0FUU0_ARGBR</name>
<dbReference type="CDD" id="cd00200">
    <property type="entry name" value="WD40"/>
    <property type="match status" value="1"/>
</dbReference>
<reference evidence="11" key="2">
    <citation type="submission" date="2020-06" db="EMBL/GenBank/DDBJ databases">
        <authorList>
            <person name="Sheffer M."/>
        </authorList>
    </citation>
    <scope>NUCLEOTIDE SEQUENCE</scope>
</reference>
<protein>
    <recommendedName>
        <fullName evidence="7">Katanin p80 WD40 repeat-containing subunit B1</fullName>
        <shortName evidence="7">Katanin p80 subunit B1</shortName>
    </recommendedName>
    <alternativeName>
        <fullName evidence="7">p80 katanin</fullName>
    </alternativeName>
</protein>
<dbReference type="PRINTS" id="PR00320">
    <property type="entry name" value="GPROTEINBRPT"/>
</dbReference>
<dbReference type="InterPro" id="IPR036322">
    <property type="entry name" value="WD40_repeat_dom_sf"/>
</dbReference>
<organism evidence="11 12">
    <name type="scientific">Argiope bruennichi</name>
    <name type="common">Wasp spider</name>
    <name type="synonym">Aranea bruennichi</name>
    <dbReference type="NCBI Taxonomy" id="94029"/>
    <lineage>
        <taxon>Eukaryota</taxon>
        <taxon>Metazoa</taxon>
        <taxon>Ecdysozoa</taxon>
        <taxon>Arthropoda</taxon>
        <taxon>Chelicerata</taxon>
        <taxon>Arachnida</taxon>
        <taxon>Araneae</taxon>
        <taxon>Araneomorphae</taxon>
        <taxon>Entelegynae</taxon>
        <taxon>Araneoidea</taxon>
        <taxon>Araneidae</taxon>
        <taxon>Argiope</taxon>
    </lineage>
</organism>
<dbReference type="Pfam" id="PF13925">
    <property type="entry name" value="Katanin_con80"/>
    <property type="match status" value="1"/>
</dbReference>
<evidence type="ECO:0000256" key="4">
    <source>
        <dbReference type="ARBA" id="ARBA00022701"/>
    </source>
</evidence>
<evidence type="ECO:0000256" key="2">
    <source>
        <dbReference type="ARBA" id="ARBA00022490"/>
    </source>
</evidence>
<reference evidence="11" key="1">
    <citation type="journal article" date="2020" name="bioRxiv">
        <title>Chromosome-level reference genome of the European wasp spider Argiope bruennichi: a resource for studies on range expansion and evolutionary adaptation.</title>
        <authorList>
            <person name="Sheffer M.M."/>
            <person name="Hoppe A."/>
            <person name="Krehenwinkel H."/>
            <person name="Uhl G."/>
            <person name="Kuss A.W."/>
            <person name="Jensen L."/>
            <person name="Jensen C."/>
            <person name="Gillespie R.G."/>
            <person name="Hoff K.J."/>
            <person name="Prost S."/>
        </authorList>
    </citation>
    <scope>NUCLEOTIDE SEQUENCE</scope>
</reference>
<keyword evidence="7" id="KW-0498">Mitosis</keyword>
<dbReference type="Proteomes" id="UP000807504">
    <property type="component" value="Unassembled WGS sequence"/>
</dbReference>